<dbReference type="Proteomes" id="UP000217083">
    <property type="component" value="Unassembled WGS sequence"/>
</dbReference>
<keyword evidence="5 6" id="KW-0472">Membrane</keyword>
<sequence>MKLGARIFKTGLAIIISLYVATMLELDPIVLAPLGAIFALQPSIYRSYQSILEQVQGNLIGAVVAIILMLTLGNEPIVIGLASIIVIIIHLKFKLENAIPLALVSAVVIMESATGGEIASVAVTRFTLIMIGVLSAFIVNLMFVPPKYENKLFHQLLESTEDTIRWLKLIAKHGSQHLVLKKDIERLEKKRFTIDQFYIFYKEERVYLAKKRFKKARKLVAFRNMMASQDQAMILLKTMHHYENALQELPLELRERIEDEIDCLTELHEQLLNIFIGKIKTKLPNDTFKEEVSINKVKVTNTFFSYFKEKDDDELTTRFLPLLGAFVKYSEELEHLNKLVNSYNSFHFDKFIDEQES</sequence>
<reference evidence="8" key="1">
    <citation type="submission" date="2017-08" db="EMBL/GenBank/DDBJ databases">
        <authorList>
            <person name="Huang Z."/>
        </authorList>
    </citation>
    <scope>NUCLEOTIDE SEQUENCE [LARGE SCALE GENOMIC DNA]</scope>
    <source>
        <strain evidence="8">SA5d-4</strain>
    </source>
</reference>
<feature type="transmembrane region" description="Helical" evidence="6">
    <location>
        <begin position="101"/>
        <end position="120"/>
    </location>
</feature>
<feature type="transmembrane region" description="Helical" evidence="6">
    <location>
        <begin position="126"/>
        <end position="144"/>
    </location>
</feature>
<dbReference type="AlphaFoldDB" id="A0A263BUS7"/>
<dbReference type="RefSeq" id="WP_094924719.1">
    <property type="nucleotide sequence ID" value="NZ_NPIA01000004.1"/>
</dbReference>
<evidence type="ECO:0000313" key="7">
    <source>
        <dbReference type="EMBL" id="OZM57077.1"/>
    </source>
</evidence>
<protein>
    <submittedName>
        <fullName evidence="7">Uncharacterized protein</fullName>
    </submittedName>
</protein>
<keyword evidence="8" id="KW-1185">Reference proteome</keyword>
<evidence type="ECO:0000256" key="3">
    <source>
        <dbReference type="ARBA" id="ARBA00022692"/>
    </source>
</evidence>
<accession>A0A263BUS7</accession>
<dbReference type="Pfam" id="PF06081">
    <property type="entry name" value="ArAE_1"/>
    <property type="match status" value="1"/>
</dbReference>
<gene>
    <name evidence="7" type="ORF">CIB95_09950</name>
</gene>
<evidence type="ECO:0000256" key="1">
    <source>
        <dbReference type="ARBA" id="ARBA00004651"/>
    </source>
</evidence>
<evidence type="ECO:0000256" key="5">
    <source>
        <dbReference type="ARBA" id="ARBA00023136"/>
    </source>
</evidence>
<evidence type="ECO:0000256" key="4">
    <source>
        <dbReference type="ARBA" id="ARBA00022989"/>
    </source>
</evidence>
<keyword evidence="3 6" id="KW-0812">Transmembrane</keyword>
<dbReference type="PANTHER" id="PTHR30509">
    <property type="entry name" value="P-HYDROXYBENZOIC ACID EFFLUX PUMP SUBUNIT-RELATED"/>
    <property type="match status" value="1"/>
</dbReference>
<feature type="transmembrane region" description="Helical" evidence="6">
    <location>
        <begin position="59"/>
        <end position="89"/>
    </location>
</feature>
<organism evidence="7 8">
    <name type="scientific">Lottiidibacillus patelloidae</name>
    <dbReference type="NCBI Taxonomy" id="2670334"/>
    <lineage>
        <taxon>Bacteria</taxon>
        <taxon>Bacillati</taxon>
        <taxon>Bacillota</taxon>
        <taxon>Bacilli</taxon>
        <taxon>Bacillales</taxon>
        <taxon>Bacillaceae</taxon>
        <taxon>Lottiidibacillus</taxon>
    </lineage>
</organism>
<evidence type="ECO:0000256" key="2">
    <source>
        <dbReference type="ARBA" id="ARBA00022475"/>
    </source>
</evidence>
<comment type="caution">
    <text evidence="7">The sequence shown here is derived from an EMBL/GenBank/DDBJ whole genome shotgun (WGS) entry which is preliminary data.</text>
</comment>
<keyword evidence="2" id="KW-1003">Cell membrane</keyword>
<dbReference type="PANTHER" id="PTHR30509:SF27">
    <property type="entry name" value="UPF0421 PROTEIN YGAE"/>
    <property type="match status" value="1"/>
</dbReference>
<dbReference type="InterPro" id="IPR010343">
    <property type="entry name" value="ArAE_1"/>
</dbReference>
<keyword evidence="4 6" id="KW-1133">Transmembrane helix</keyword>
<feature type="transmembrane region" description="Helical" evidence="6">
    <location>
        <begin position="12"/>
        <end position="39"/>
    </location>
</feature>
<comment type="subcellular location">
    <subcellularLocation>
        <location evidence="1">Cell membrane</location>
        <topology evidence="1">Multi-pass membrane protein</topology>
    </subcellularLocation>
</comment>
<dbReference type="GO" id="GO:0005886">
    <property type="term" value="C:plasma membrane"/>
    <property type="evidence" value="ECO:0007669"/>
    <property type="project" value="UniProtKB-SubCell"/>
</dbReference>
<name>A0A263BUS7_9BACI</name>
<proteinExistence type="predicted"/>
<evidence type="ECO:0000313" key="8">
    <source>
        <dbReference type="Proteomes" id="UP000217083"/>
    </source>
</evidence>
<evidence type="ECO:0000256" key="6">
    <source>
        <dbReference type="SAM" id="Phobius"/>
    </source>
</evidence>
<dbReference type="EMBL" id="NPIA01000004">
    <property type="protein sequence ID" value="OZM57077.1"/>
    <property type="molecule type" value="Genomic_DNA"/>
</dbReference>
<reference evidence="7 8" key="2">
    <citation type="submission" date="2017-09" db="EMBL/GenBank/DDBJ databases">
        <title>Bacillus patelloidae sp. nov., isolated from the intestinal tract of a marine limpet.</title>
        <authorList>
            <person name="Liu R."/>
            <person name="Dong C."/>
            <person name="Shao Z."/>
        </authorList>
    </citation>
    <scope>NUCLEOTIDE SEQUENCE [LARGE SCALE GENOMIC DNA]</scope>
    <source>
        <strain evidence="7 8">SA5d-4</strain>
    </source>
</reference>